<evidence type="ECO:0000313" key="12">
    <source>
        <dbReference type="Proteomes" id="UP000243255"/>
    </source>
</evidence>
<dbReference type="CDD" id="cd03216">
    <property type="entry name" value="ABC_Carb_Monos_I"/>
    <property type="match status" value="1"/>
</dbReference>
<dbReference type="SMART" id="SM00382">
    <property type="entry name" value="AAA"/>
    <property type="match status" value="1"/>
</dbReference>
<evidence type="ECO:0000256" key="8">
    <source>
        <dbReference type="ARBA" id="ARBA00022967"/>
    </source>
</evidence>
<dbReference type="PROSITE" id="PS50893">
    <property type="entry name" value="ABC_TRANSPORTER_2"/>
    <property type="match status" value="2"/>
</dbReference>
<evidence type="ECO:0000256" key="9">
    <source>
        <dbReference type="ARBA" id="ARBA00023136"/>
    </source>
</evidence>
<dbReference type="Proteomes" id="UP000243255">
    <property type="component" value="Unassembled WGS sequence"/>
</dbReference>
<dbReference type="PANTHER" id="PTHR43790">
    <property type="entry name" value="CARBOHYDRATE TRANSPORT ATP-BINDING PROTEIN MG119-RELATED"/>
    <property type="match status" value="1"/>
</dbReference>
<dbReference type="Pfam" id="PF00005">
    <property type="entry name" value="ABC_tran"/>
    <property type="match status" value="2"/>
</dbReference>
<protein>
    <submittedName>
        <fullName evidence="11">Nucleoside ABC transporter ATP-binding protein</fullName>
    </submittedName>
</protein>
<dbReference type="InterPro" id="IPR017871">
    <property type="entry name" value="ABC_transporter-like_CS"/>
</dbReference>
<dbReference type="STRING" id="1121321.SAMN04488530_101129"/>
<keyword evidence="6" id="KW-0547">Nucleotide-binding</keyword>
<feature type="domain" description="ABC transporter" evidence="10">
    <location>
        <begin position="266"/>
        <end position="519"/>
    </location>
</feature>
<dbReference type="EMBL" id="FQWX01000001">
    <property type="protein sequence ID" value="SHG39503.1"/>
    <property type="molecule type" value="Genomic_DNA"/>
</dbReference>
<keyword evidence="4" id="KW-1003">Cell membrane</keyword>
<evidence type="ECO:0000256" key="1">
    <source>
        <dbReference type="ARBA" id="ARBA00004202"/>
    </source>
</evidence>
<keyword evidence="7 11" id="KW-0067">ATP-binding</keyword>
<dbReference type="PANTHER" id="PTHR43790:SF4">
    <property type="entry name" value="GUANOSINE IMPORT ATP-BINDING PROTEIN NUPO"/>
    <property type="match status" value="1"/>
</dbReference>
<dbReference type="GO" id="GO:0005886">
    <property type="term" value="C:plasma membrane"/>
    <property type="evidence" value="ECO:0007669"/>
    <property type="project" value="UniProtKB-SubCell"/>
</dbReference>
<evidence type="ECO:0000256" key="3">
    <source>
        <dbReference type="ARBA" id="ARBA00022448"/>
    </source>
</evidence>
<keyword evidence="8" id="KW-1278">Translocase</keyword>
<dbReference type="AlphaFoldDB" id="A0A1M5JHI8"/>
<evidence type="ECO:0000256" key="4">
    <source>
        <dbReference type="ARBA" id="ARBA00022475"/>
    </source>
</evidence>
<dbReference type="InterPro" id="IPR027417">
    <property type="entry name" value="P-loop_NTPase"/>
</dbReference>
<dbReference type="FunFam" id="3.40.50.300:FF:001390">
    <property type="entry name" value="ABC transporter, ATP-binding protein"/>
    <property type="match status" value="1"/>
</dbReference>
<comment type="similarity">
    <text evidence="2">Belongs to the ABC transporter superfamily.</text>
</comment>
<proteinExistence type="inferred from homology"/>
<gene>
    <name evidence="11" type="ORF">SAMN04488530_101129</name>
</gene>
<dbReference type="RefSeq" id="WP_073123225.1">
    <property type="nucleotide sequence ID" value="NZ_BAABCH010000010.1"/>
</dbReference>
<dbReference type="CDD" id="cd03215">
    <property type="entry name" value="ABC_Carb_Monos_II"/>
    <property type="match status" value="1"/>
</dbReference>
<evidence type="ECO:0000256" key="2">
    <source>
        <dbReference type="ARBA" id="ARBA00005417"/>
    </source>
</evidence>
<keyword evidence="3" id="KW-0813">Transport</keyword>
<dbReference type="FunFam" id="3.40.50.300:FF:000127">
    <property type="entry name" value="Ribose import ATP-binding protein RbsA"/>
    <property type="match status" value="1"/>
</dbReference>
<evidence type="ECO:0000259" key="10">
    <source>
        <dbReference type="PROSITE" id="PS50893"/>
    </source>
</evidence>
<dbReference type="InterPro" id="IPR003439">
    <property type="entry name" value="ABC_transporter-like_ATP-bd"/>
</dbReference>
<dbReference type="Gene3D" id="3.40.50.300">
    <property type="entry name" value="P-loop containing nucleotide triphosphate hydrolases"/>
    <property type="match status" value="2"/>
</dbReference>
<keyword evidence="12" id="KW-1185">Reference proteome</keyword>
<feature type="domain" description="ABC transporter" evidence="10">
    <location>
        <begin position="13"/>
        <end position="249"/>
    </location>
</feature>
<comment type="subcellular location">
    <subcellularLocation>
        <location evidence="1">Cell membrane</location>
        <topology evidence="1">Peripheral membrane protein</topology>
    </subcellularLocation>
</comment>
<dbReference type="OrthoDB" id="9771863at2"/>
<dbReference type="GO" id="GO:0005524">
    <property type="term" value="F:ATP binding"/>
    <property type="evidence" value="ECO:0007669"/>
    <property type="project" value="UniProtKB-KW"/>
</dbReference>
<evidence type="ECO:0000256" key="7">
    <source>
        <dbReference type="ARBA" id="ARBA00022840"/>
    </source>
</evidence>
<evidence type="ECO:0000256" key="6">
    <source>
        <dbReference type="ARBA" id="ARBA00022741"/>
    </source>
</evidence>
<dbReference type="InterPro" id="IPR050107">
    <property type="entry name" value="ABC_carbohydrate_import_ATPase"/>
</dbReference>
<keyword evidence="9" id="KW-0472">Membrane</keyword>
<evidence type="ECO:0000256" key="5">
    <source>
        <dbReference type="ARBA" id="ARBA00022737"/>
    </source>
</evidence>
<keyword evidence="5" id="KW-0677">Repeat</keyword>
<reference evidence="12" key="1">
    <citation type="submission" date="2016-11" db="EMBL/GenBank/DDBJ databases">
        <authorList>
            <person name="Varghese N."/>
            <person name="Submissions S."/>
        </authorList>
    </citation>
    <scope>NUCLEOTIDE SEQUENCE [LARGE SCALE GENOMIC DNA]</scope>
    <source>
        <strain evidence="12">DSM 2635</strain>
    </source>
</reference>
<dbReference type="GO" id="GO:0016887">
    <property type="term" value="F:ATP hydrolysis activity"/>
    <property type="evidence" value="ECO:0007669"/>
    <property type="project" value="InterPro"/>
</dbReference>
<evidence type="ECO:0000313" key="11">
    <source>
        <dbReference type="EMBL" id="SHG39503.1"/>
    </source>
</evidence>
<accession>A0A1M5JHI8</accession>
<dbReference type="PROSITE" id="PS00211">
    <property type="entry name" value="ABC_TRANSPORTER_1"/>
    <property type="match status" value="1"/>
</dbReference>
<dbReference type="SUPFAM" id="SSF52540">
    <property type="entry name" value="P-loop containing nucleoside triphosphate hydrolases"/>
    <property type="match status" value="2"/>
</dbReference>
<organism evidence="11 12">
    <name type="scientific">Asaccharospora irregularis DSM 2635</name>
    <dbReference type="NCBI Taxonomy" id="1121321"/>
    <lineage>
        <taxon>Bacteria</taxon>
        <taxon>Bacillati</taxon>
        <taxon>Bacillota</taxon>
        <taxon>Clostridia</taxon>
        <taxon>Peptostreptococcales</taxon>
        <taxon>Peptostreptococcaceae</taxon>
        <taxon>Asaccharospora</taxon>
    </lineage>
</organism>
<sequence length="523" mass="57923">MNNSNIDYSKKVVEMKKITKKFGDFVANENIDLTVHKGEVHALLGENGAGKSTLMNILYGLYHPTDGEIYINNELVKVDNPNIAISKGIGMVHQHFMLVQPFTVAQNIVLGIEPTKVGGTIDMKKAIDDVKELSDRYGLYVDPMSKVEDITVGMQQRVEILKALYRGAEILILDEPTAVLTPQEIQELIQIIRNLTKEGKSVIIITHKLKEIKAVADNCTIIRRGKYIDTVKVCETSEDDLAAMMVGREVSFKVDKAEASPKETVLEIQNLLAKDNRKIDVINNLSLEVRAGEILGVAGIDGNGQSELVEVLTGLRKAESGSIKVNGKEVINKTPIEIFKTGIKNIPEDRQKRGLVLDFSVSENMILQNYKNEKFSKNGILNHDAISEHAKTIVERFDIRPTDYTVQARALSGGNQQKIIIGREVDNIETSKNRENEPQVLIATQPTRGLDVGAIEFVHKALIKQRDEGNAVLLVSLELDEVMNVSDRIAVIYEGEIVGIVDAKDADENTLGFMMAGGKKDEQ</sequence>
<name>A0A1M5JHI8_9FIRM</name>
<dbReference type="InterPro" id="IPR003593">
    <property type="entry name" value="AAA+_ATPase"/>
</dbReference>